<feature type="non-terminal residue" evidence="1">
    <location>
        <position position="245"/>
    </location>
</feature>
<dbReference type="Proteomes" id="UP000789702">
    <property type="component" value="Unassembled WGS sequence"/>
</dbReference>
<organism evidence="1 2">
    <name type="scientific">Dentiscutata heterogama</name>
    <dbReference type="NCBI Taxonomy" id="1316150"/>
    <lineage>
        <taxon>Eukaryota</taxon>
        <taxon>Fungi</taxon>
        <taxon>Fungi incertae sedis</taxon>
        <taxon>Mucoromycota</taxon>
        <taxon>Glomeromycotina</taxon>
        <taxon>Glomeromycetes</taxon>
        <taxon>Diversisporales</taxon>
        <taxon>Gigasporaceae</taxon>
        <taxon>Dentiscutata</taxon>
    </lineage>
</organism>
<name>A0ACA9NLS7_9GLOM</name>
<gene>
    <name evidence="1" type="ORF">DHETER_LOCUS9843</name>
</gene>
<evidence type="ECO:0000313" key="1">
    <source>
        <dbReference type="EMBL" id="CAG8663085.1"/>
    </source>
</evidence>
<comment type="caution">
    <text evidence="1">The sequence shown here is derived from an EMBL/GenBank/DDBJ whole genome shotgun (WGS) entry which is preliminary data.</text>
</comment>
<keyword evidence="2" id="KW-1185">Reference proteome</keyword>
<sequence length="245" mass="28450">MSEIIFLTSDFDFSQFIYSLHKDDAELYFNMLQTHLDKFMEEYWICLDDNLPQNTIDISQSSRSKEKCTYIGHLNEKIETMKACILGYYRGSAQPVFNDDRTYDFGGRQEIHQEQDNEVRGHEELERNNERTGTGTLSIFASPKLRFNLCDGKLPVIITKKMRFKAIVYELLWMLSGSTDSKKLSNQGVKIWDKNTTQEQLDNLGLGLKKRDCGPSYGFQFRYSGARYIDCKTNYQGQGVNQITK</sequence>
<evidence type="ECO:0000313" key="2">
    <source>
        <dbReference type="Proteomes" id="UP000789702"/>
    </source>
</evidence>
<accession>A0ACA9NLS7</accession>
<dbReference type="EMBL" id="CAJVPU010018008">
    <property type="protein sequence ID" value="CAG8663085.1"/>
    <property type="molecule type" value="Genomic_DNA"/>
</dbReference>
<proteinExistence type="predicted"/>
<protein>
    <submittedName>
        <fullName evidence="1">5718_t:CDS:1</fullName>
    </submittedName>
</protein>
<reference evidence="1" key="1">
    <citation type="submission" date="2021-06" db="EMBL/GenBank/DDBJ databases">
        <authorList>
            <person name="Kallberg Y."/>
            <person name="Tangrot J."/>
            <person name="Rosling A."/>
        </authorList>
    </citation>
    <scope>NUCLEOTIDE SEQUENCE</scope>
    <source>
        <strain evidence="1">IL203A</strain>
    </source>
</reference>